<reference evidence="5" key="1">
    <citation type="submission" date="2014-09" db="EMBL/GenBank/DDBJ databases">
        <authorList>
            <person name="Gomez-Valero L."/>
        </authorList>
    </citation>
    <scope>NUCLEOTIDE SEQUENCE [LARGE SCALE GENOMIC DNA]</scope>
    <source>
        <strain evidence="5">ATCC700992</strain>
    </source>
</reference>
<dbReference type="RefSeq" id="WP_045096786.1">
    <property type="nucleotide sequence ID" value="NZ_LN614827.1"/>
</dbReference>
<protein>
    <recommendedName>
        <fullName evidence="3">DUF5638 domain-containing protein</fullName>
    </recommendedName>
</protein>
<dbReference type="Pfam" id="PF18688">
    <property type="entry name" value="DUF5638"/>
    <property type="match status" value="1"/>
</dbReference>
<dbReference type="EMBL" id="LN614827">
    <property type="protein sequence ID" value="CEG58475.1"/>
    <property type="molecule type" value="Genomic_DNA"/>
</dbReference>
<dbReference type="HOGENOM" id="CLU_1276325_0_0_6"/>
<proteinExistence type="predicted"/>
<dbReference type="Proteomes" id="UP000032430">
    <property type="component" value="Chromosome I"/>
</dbReference>
<evidence type="ECO:0000313" key="4">
    <source>
        <dbReference type="EMBL" id="CEG58475.1"/>
    </source>
</evidence>
<evidence type="ECO:0000256" key="1">
    <source>
        <dbReference type="SAM" id="Coils"/>
    </source>
</evidence>
<evidence type="ECO:0000259" key="3">
    <source>
        <dbReference type="Pfam" id="PF18688"/>
    </source>
</evidence>
<name>A0A098GAG5_9GAMM</name>
<evidence type="ECO:0000256" key="2">
    <source>
        <dbReference type="SAM" id="Phobius"/>
    </source>
</evidence>
<keyword evidence="1" id="KW-0175">Coiled coil</keyword>
<feature type="transmembrane region" description="Helical" evidence="2">
    <location>
        <begin position="111"/>
        <end position="132"/>
    </location>
</feature>
<dbReference type="OrthoDB" id="5646331at2"/>
<dbReference type="InterPro" id="IPR040737">
    <property type="entry name" value="DUF5638"/>
</dbReference>
<gene>
    <name evidence="4" type="ORF">LFA_3133</name>
</gene>
<accession>A0A098GAG5</accession>
<keyword evidence="2" id="KW-0472">Membrane</keyword>
<dbReference type="AlphaFoldDB" id="A0A098GAG5"/>
<dbReference type="STRING" id="1212491.LFA_3133"/>
<sequence>MPSYKNAEQLKERLSLCYSELKKLLQQKNKNYLLNIKVLEINTFYQRAFDITSDEEDGNSIVNQYEEFIIAASEVQSGQITAEQAYEKINGKIQEEQTNILIHNILKVCELFFWVAVAAVSYAVGLSVGVPLLFLEPLIGFVAIAGTSVLFLFSIGAASNCFEDFKTFDRINHEYQREKDVISFFSANPPQRRIAEEAAALFEEKLDSTNEPGCCR</sequence>
<feature type="domain" description="DUF5638" evidence="3">
    <location>
        <begin position="6"/>
        <end position="109"/>
    </location>
</feature>
<evidence type="ECO:0000313" key="5">
    <source>
        <dbReference type="Proteomes" id="UP000032430"/>
    </source>
</evidence>
<feature type="coiled-coil region" evidence="1">
    <location>
        <begin position="7"/>
        <end position="42"/>
    </location>
</feature>
<feature type="transmembrane region" description="Helical" evidence="2">
    <location>
        <begin position="138"/>
        <end position="162"/>
    </location>
</feature>
<keyword evidence="2" id="KW-0812">Transmembrane</keyword>
<organism evidence="4 5">
    <name type="scientific">Legionella fallonii LLAP-10</name>
    <dbReference type="NCBI Taxonomy" id="1212491"/>
    <lineage>
        <taxon>Bacteria</taxon>
        <taxon>Pseudomonadati</taxon>
        <taxon>Pseudomonadota</taxon>
        <taxon>Gammaproteobacteria</taxon>
        <taxon>Legionellales</taxon>
        <taxon>Legionellaceae</taxon>
        <taxon>Legionella</taxon>
    </lineage>
</organism>
<keyword evidence="2" id="KW-1133">Transmembrane helix</keyword>
<dbReference type="KEGG" id="lfa:LFA_3133"/>
<keyword evidence="5" id="KW-1185">Reference proteome</keyword>